<organism evidence="2">
    <name type="scientific">Gymnodinialimonas phycosphaerae</name>
    <dbReference type="NCBI Taxonomy" id="2841589"/>
    <lineage>
        <taxon>Bacteria</taxon>
        <taxon>Pseudomonadati</taxon>
        <taxon>Pseudomonadota</taxon>
        <taxon>Alphaproteobacteria</taxon>
        <taxon>Rhodobacterales</taxon>
        <taxon>Paracoccaceae</taxon>
        <taxon>Gymnodinialimonas</taxon>
    </lineage>
</organism>
<protein>
    <submittedName>
        <fullName evidence="2">Asparaginase</fullName>
    </submittedName>
</protein>
<keyword evidence="3" id="KW-1185">Reference proteome</keyword>
<accession>A0A975YF40</accession>
<gene>
    <name evidence="1" type="ORF">KUL25_16310</name>
    <name evidence="2" type="ORF">KUL25_16315</name>
</gene>
<dbReference type="Pfam" id="PF06089">
    <property type="entry name" value="Asparaginase_II"/>
    <property type="match status" value="1"/>
</dbReference>
<dbReference type="AlphaFoldDB" id="A0A975YF40"/>
<dbReference type="EMBL" id="JAIMBW010000001">
    <property type="protein sequence ID" value="MBY4894321.1"/>
    <property type="molecule type" value="Genomic_DNA"/>
</dbReference>
<reference evidence="2 3" key="1">
    <citation type="submission" date="2021-07" db="EMBL/GenBank/DDBJ databases">
        <title>Karlodiniumbacter phycospheric gen. nov., sp. nov., a phycosphere bacterium isolated from karlodinium veneficum.</title>
        <authorList>
            <person name="Peng Y."/>
            <person name="Jiang L."/>
            <person name="Lee J."/>
        </authorList>
    </citation>
    <scope>NUCLEOTIDE SEQUENCE</scope>
    <source>
        <strain evidence="2 3">N5</strain>
    </source>
</reference>
<proteinExistence type="predicted"/>
<dbReference type="PANTHER" id="PTHR42110">
    <property type="entry name" value="L-ASPARAGINASE, PUTATIVE (AFU_ORTHOLOGUE AFUA_3G11890)-RELATED"/>
    <property type="match status" value="1"/>
</dbReference>
<sequence length="335" mass="35392">MNTTEVLVEVHRGPILECTHRGSVAVWRHGEGLIGGIGDTEARILPRSSSKMIQALPLVESGAADAFGLTPEHLALSCASHQGAAIHTDRVTAWLDTLGLSEPDFRCGVQWPNDVPARDALICAHCGPDQRHNNCSGKHTGFLTYGKHTGAGPEYIDPAHPLQAAISEAWDDVTDEPNPDFAIDGCSAPNFATRLSGLARAMAAYAAATPEGGTRQAAMVRLREAMMLHPDLVAGEGKACTRLMRAMGQRAAIKTGAEGVFIAIIPDLKIGVALKIADGATRGAEAAIAHLLGRLGVLDPMHPEARAFAHGPIRNWNGIETGHYRIADALSGLSL</sequence>
<dbReference type="InterPro" id="IPR010349">
    <property type="entry name" value="Asparaginase_II"/>
</dbReference>
<evidence type="ECO:0000313" key="2">
    <source>
        <dbReference type="EMBL" id="QXL86993.1"/>
    </source>
</evidence>
<dbReference type="PANTHER" id="PTHR42110:SF1">
    <property type="entry name" value="L-ASPARAGINASE, PUTATIVE (AFU_ORTHOLOGUE AFUA_3G11890)-RELATED"/>
    <property type="match status" value="1"/>
</dbReference>
<dbReference type="RefSeq" id="WP_257893906.1">
    <property type="nucleotide sequence ID" value="NZ_JAIMBW010000001.1"/>
</dbReference>
<dbReference type="Proteomes" id="UP000693972">
    <property type="component" value="Unassembled WGS sequence"/>
</dbReference>
<name>A0A975YF40_9RHOB</name>
<evidence type="ECO:0000313" key="1">
    <source>
        <dbReference type="EMBL" id="MBY4894321.1"/>
    </source>
</evidence>
<evidence type="ECO:0000313" key="3">
    <source>
        <dbReference type="Proteomes" id="UP000693972"/>
    </source>
</evidence>
<dbReference type="EMBL" id="CP078073">
    <property type="protein sequence ID" value="QXL86993.1"/>
    <property type="molecule type" value="Genomic_DNA"/>
</dbReference>